<evidence type="ECO:0000256" key="7">
    <source>
        <dbReference type="PIRSR" id="PIRSR000446-1"/>
    </source>
</evidence>
<protein>
    <recommendedName>
        <fullName evidence="2 6">Malonyl CoA-acyl carrier protein transacylase</fullName>
        <ecNumber evidence="1 6">2.3.1.39</ecNumber>
    </recommendedName>
</protein>
<sequence>MKTQTTAIVFPGQGSQRPGMGKDFFDQCRESARVYEEASDALGWSTADMCFGEDDRLNLTEFAQPCIVTTEIAMLRALEEEFGLTAQFWGGHSLGEYTALTAAGVLPLASAVKIVQARGRLMQEACPVGMGAMAAVIGKGLDVQLLSETLNGLPVDLANINSPDQVVISGRADSMEQARQDIEAAFNGAAPRFVPLNVSAPFHSRFMKSIEQSFRQVLEQEAGDFKPEGAAGAACNYTGVFHTPKGSAIIDALVSQLSNPVRWTDNMDLLAQAADEIVELGPNRPLRAFFKAMGAACQSITGMTAAKKVFGG</sequence>
<dbReference type="SUPFAM" id="SSF55048">
    <property type="entry name" value="Probable ACP-binding domain of malonyl-CoA ACP transacylase"/>
    <property type="match status" value="1"/>
</dbReference>
<reference evidence="10" key="1">
    <citation type="submission" date="2016-11" db="EMBL/GenBank/DDBJ databases">
        <authorList>
            <person name="Varghese N."/>
            <person name="Submissions S."/>
        </authorList>
    </citation>
    <scope>NUCLEOTIDE SEQUENCE [LARGE SCALE GENOMIC DNA]</scope>
    <source>
        <strain evidence="10">DSM 16219</strain>
    </source>
</reference>
<keyword evidence="3 6" id="KW-0808">Transferase</keyword>
<dbReference type="PANTHER" id="PTHR42681">
    <property type="entry name" value="MALONYL-COA-ACYL CARRIER PROTEIN TRANSACYLASE, MITOCHONDRIAL"/>
    <property type="match status" value="1"/>
</dbReference>
<evidence type="ECO:0000256" key="5">
    <source>
        <dbReference type="ARBA" id="ARBA00048462"/>
    </source>
</evidence>
<dbReference type="STRING" id="1121393.SAMN02745216_00314"/>
<name>A0A1M6CSJ0_9BACT</name>
<dbReference type="Pfam" id="PF00698">
    <property type="entry name" value="Acyl_transf_1"/>
    <property type="match status" value="1"/>
</dbReference>
<dbReference type="InterPro" id="IPR050858">
    <property type="entry name" value="Mal-CoA-ACP_Trans/PKS_FabD"/>
</dbReference>
<dbReference type="GO" id="GO:0004314">
    <property type="term" value="F:[acyl-carrier-protein] S-malonyltransferase activity"/>
    <property type="evidence" value="ECO:0007669"/>
    <property type="project" value="UniProtKB-EC"/>
</dbReference>
<keyword evidence="10" id="KW-1185">Reference proteome</keyword>
<keyword evidence="4 6" id="KW-0012">Acyltransferase</keyword>
<accession>A0A1M6CSJ0</accession>
<comment type="catalytic activity">
    <reaction evidence="5 6">
        <text>holo-[ACP] + malonyl-CoA = malonyl-[ACP] + CoA</text>
        <dbReference type="Rhea" id="RHEA:41792"/>
        <dbReference type="Rhea" id="RHEA-COMP:9623"/>
        <dbReference type="Rhea" id="RHEA-COMP:9685"/>
        <dbReference type="ChEBI" id="CHEBI:57287"/>
        <dbReference type="ChEBI" id="CHEBI:57384"/>
        <dbReference type="ChEBI" id="CHEBI:64479"/>
        <dbReference type="ChEBI" id="CHEBI:78449"/>
        <dbReference type="EC" id="2.3.1.39"/>
    </reaction>
</comment>
<comment type="similarity">
    <text evidence="6">Belongs to the fabD family.</text>
</comment>
<dbReference type="InterPro" id="IPR001227">
    <property type="entry name" value="Ac_transferase_dom_sf"/>
</dbReference>
<dbReference type="PIRSF" id="PIRSF000446">
    <property type="entry name" value="Mct"/>
    <property type="match status" value="1"/>
</dbReference>
<dbReference type="Gene3D" id="3.40.366.10">
    <property type="entry name" value="Malonyl-Coenzyme A Acyl Carrier Protein, domain 2"/>
    <property type="match status" value="1"/>
</dbReference>
<feature type="active site" evidence="7">
    <location>
        <position position="203"/>
    </location>
</feature>
<dbReference type="InterPro" id="IPR014043">
    <property type="entry name" value="Acyl_transferase_dom"/>
</dbReference>
<dbReference type="SMART" id="SM00827">
    <property type="entry name" value="PKS_AT"/>
    <property type="match status" value="1"/>
</dbReference>
<evidence type="ECO:0000256" key="6">
    <source>
        <dbReference type="PIRNR" id="PIRNR000446"/>
    </source>
</evidence>
<dbReference type="InterPro" id="IPR024925">
    <property type="entry name" value="Malonyl_CoA-ACP_transAc"/>
</dbReference>
<dbReference type="OrthoDB" id="9808564at2"/>
<dbReference type="RefSeq" id="WP_073472183.1">
    <property type="nucleotide sequence ID" value="NZ_FQZU01000001.1"/>
</dbReference>
<dbReference type="InterPro" id="IPR016036">
    <property type="entry name" value="Malonyl_transacylase_ACP-bd"/>
</dbReference>
<evidence type="ECO:0000256" key="4">
    <source>
        <dbReference type="ARBA" id="ARBA00023315"/>
    </source>
</evidence>
<evidence type="ECO:0000259" key="8">
    <source>
        <dbReference type="SMART" id="SM00827"/>
    </source>
</evidence>
<dbReference type="EC" id="2.3.1.39" evidence="1 6"/>
<evidence type="ECO:0000313" key="10">
    <source>
        <dbReference type="Proteomes" id="UP000183994"/>
    </source>
</evidence>
<organism evidence="9 10">
    <name type="scientific">Desulfatibacillum alkenivorans DSM 16219</name>
    <dbReference type="NCBI Taxonomy" id="1121393"/>
    <lineage>
        <taxon>Bacteria</taxon>
        <taxon>Pseudomonadati</taxon>
        <taxon>Thermodesulfobacteriota</taxon>
        <taxon>Desulfobacteria</taxon>
        <taxon>Desulfobacterales</taxon>
        <taxon>Desulfatibacillaceae</taxon>
        <taxon>Desulfatibacillum</taxon>
    </lineage>
</organism>
<dbReference type="InterPro" id="IPR016035">
    <property type="entry name" value="Acyl_Trfase/lysoPLipase"/>
</dbReference>
<dbReference type="AlphaFoldDB" id="A0A1M6CSJ0"/>
<feature type="domain" description="Malonyl-CoA:ACP transacylase (MAT)" evidence="8">
    <location>
        <begin position="9"/>
        <end position="308"/>
    </location>
</feature>
<dbReference type="EMBL" id="FQZU01000001">
    <property type="protein sequence ID" value="SHI63929.1"/>
    <property type="molecule type" value="Genomic_DNA"/>
</dbReference>
<evidence type="ECO:0000256" key="3">
    <source>
        <dbReference type="ARBA" id="ARBA00022679"/>
    </source>
</evidence>
<dbReference type="PANTHER" id="PTHR42681:SF1">
    <property type="entry name" value="MALONYL-COA-ACYL CARRIER PROTEIN TRANSACYLASE, MITOCHONDRIAL"/>
    <property type="match status" value="1"/>
</dbReference>
<proteinExistence type="inferred from homology"/>
<evidence type="ECO:0000313" key="9">
    <source>
        <dbReference type="EMBL" id="SHI63929.1"/>
    </source>
</evidence>
<dbReference type="SUPFAM" id="SSF52151">
    <property type="entry name" value="FabD/lysophospholipase-like"/>
    <property type="match status" value="1"/>
</dbReference>
<dbReference type="Proteomes" id="UP000183994">
    <property type="component" value="Unassembled WGS sequence"/>
</dbReference>
<evidence type="ECO:0000256" key="2">
    <source>
        <dbReference type="ARBA" id="ARBA00018953"/>
    </source>
</evidence>
<dbReference type="Gene3D" id="3.30.70.250">
    <property type="entry name" value="Malonyl-CoA ACP transacylase, ACP-binding"/>
    <property type="match status" value="1"/>
</dbReference>
<feature type="active site" evidence="7">
    <location>
        <position position="93"/>
    </location>
</feature>
<gene>
    <name evidence="9" type="ORF">SAMN02745216_00314</name>
</gene>
<dbReference type="GO" id="GO:0006633">
    <property type="term" value="P:fatty acid biosynthetic process"/>
    <property type="evidence" value="ECO:0007669"/>
    <property type="project" value="TreeGrafter"/>
</dbReference>
<dbReference type="GO" id="GO:0005829">
    <property type="term" value="C:cytosol"/>
    <property type="evidence" value="ECO:0007669"/>
    <property type="project" value="TreeGrafter"/>
</dbReference>
<evidence type="ECO:0000256" key="1">
    <source>
        <dbReference type="ARBA" id="ARBA00013258"/>
    </source>
</evidence>